<evidence type="ECO:0000256" key="6">
    <source>
        <dbReference type="SAM" id="SignalP"/>
    </source>
</evidence>
<proteinExistence type="inferred from homology"/>
<dbReference type="InterPro" id="IPR043146">
    <property type="entry name" value="Penicillin_amidase_N_B-knob"/>
</dbReference>
<evidence type="ECO:0000256" key="2">
    <source>
        <dbReference type="ARBA" id="ARBA00022729"/>
    </source>
</evidence>
<dbReference type="Gene3D" id="2.30.120.10">
    <property type="match status" value="1"/>
</dbReference>
<evidence type="ECO:0000313" key="9">
    <source>
        <dbReference type="Proteomes" id="UP000249203"/>
    </source>
</evidence>
<dbReference type="Gene3D" id="1.10.1400.10">
    <property type="match status" value="1"/>
</dbReference>
<accession>A0A327X2S9</accession>
<evidence type="ECO:0000256" key="4">
    <source>
        <dbReference type="ARBA" id="ARBA00023145"/>
    </source>
</evidence>
<feature type="chain" id="PRO_5016416859" evidence="6">
    <location>
        <begin position="26"/>
        <end position="850"/>
    </location>
</feature>
<reference evidence="7 9" key="2">
    <citation type="submission" date="2018-06" db="EMBL/GenBank/DDBJ databases">
        <title>Genomic Encyclopedia of Type Strains, Phase III (KMG-III): the genomes of soil and plant-associated and newly described type strains.</title>
        <authorList>
            <person name="Whitman W."/>
        </authorList>
    </citation>
    <scope>NUCLEOTIDE SEQUENCE [LARGE SCALE GENOMIC DNA]</scope>
    <source>
        <strain evidence="7 9">CGMCC 1.15366</strain>
    </source>
</reference>
<dbReference type="Gene3D" id="1.10.439.10">
    <property type="entry name" value="Penicillin Amidohydrolase, domain 1"/>
    <property type="match status" value="1"/>
</dbReference>
<keyword evidence="4" id="KW-0865">Zymogen</keyword>
<dbReference type="EMBL" id="QLMD01000006">
    <property type="protein sequence ID" value="RAJ96972.1"/>
    <property type="molecule type" value="Genomic_DNA"/>
</dbReference>
<organism evidence="7 9">
    <name type="scientific">Aliidiomarina maris</name>
    <dbReference type="NCBI Taxonomy" id="531312"/>
    <lineage>
        <taxon>Bacteria</taxon>
        <taxon>Pseudomonadati</taxon>
        <taxon>Pseudomonadota</taxon>
        <taxon>Gammaproteobacteria</taxon>
        <taxon>Alteromonadales</taxon>
        <taxon>Idiomarinaceae</taxon>
        <taxon>Aliidiomarina</taxon>
    </lineage>
</organism>
<dbReference type="GO" id="GO:0016811">
    <property type="term" value="F:hydrolase activity, acting on carbon-nitrogen (but not peptide) bonds, in linear amides"/>
    <property type="evidence" value="ECO:0007669"/>
    <property type="project" value="InterPro"/>
</dbReference>
<dbReference type="OrthoDB" id="9760084at2"/>
<comment type="caution">
    <text evidence="7">The sequence shown here is derived from an EMBL/GenBank/DDBJ whole genome shotgun (WGS) entry which is preliminary data.</text>
</comment>
<dbReference type="InterPro" id="IPR043147">
    <property type="entry name" value="Penicillin_amidase_A-knob"/>
</dbReference>
<dbReference type="GO" id="GO:0017000">
    <property type="term" value="P:antibiotic biosynthetic process"/>
    <property type="evidence" value="ECO:0007669"/>
    <property type="project" value="InterPro"/>
</dbReference>
<dbReference type="InterPro" id="IPR023343">
    <property type="entry name" value="Penicillin_amidase_dom1"/>
</dbReference>
<dbReference type="Gene3D" id="3.60.20.10">
    <property type="entry name" value="Glutamine Phosphoribosylpyrophosphate, subunit 1, domain 1"/>
    <property type="match status" value="1"/>
</dbReference>
<sequence>MRATSKAWRLSLVAGACVLALSACNSDSDPVNPQPVNPPAPPTGGGQPQLPTPVSVTAFSEGEVSADIRWAEYGVPYITSDSLQGIAFGSGYAFARDNACIIADQIVRFNGERARFFGPHVQGTDNLNLVNDFAYKALDLRGNVEAALDTFSDQTRALLQGYAAGYNKFITERAADVPLPCRGQPWMREVTEVDLMTYAQGVALLPGTANLIEAMFAAVPPGESFAPEMVSTELPLEYDYSFDGTRIANMSMPDTNPTEMGSNGWGLGADFTGSSGMLLANPHFPHSGNQRFWQSGIEIPGELKVVGGSLSGFPGLINIGFNENVAWTHTFSTAQRFVVYQLELDPADDRGLSYLVDGESQEMESRRVEVEVNVGGGNTVTFARDFYFSSFGPMISIPGNFEWGQNFQGQTSAFAIFDANYPNFDVVDHWLALNTARDIDDVEASFYRHTGLIFNNIMATDRDGDVFFTDGSSVPDLSPATLNRLVDDPVLLATRLQAPFFLVPGNSAEFRARGTVPFERAPQLRGTDSVQNSNDSYWLTNANSPITGDFLLYGRVNNQQTLRSRMGQVKLAELREAGSLDLSMLENALISNRAFLGEAVVEDLVEFCTERGTTPVTTTNGDVDISAGCNALAQWNGIMNTDSVGALVLREFAQRFATNPQWQVAFNPADPINTPNTLARTNTTLVHLANAIRTIEQAGLAVDAPFGEVQFVERSLPNGQASGTKLPWGGANNIEGGFNVFARQGAQDGTLLPRHLYPTISGSQLSAEGEGYHITSGSSWMFVMQFTEQGPEARGLLTYSQSSDVESPHFLDQTLFYSAEPRLRDIPFSNDDIADATIESLSITMEVEQD</sequence>
<dbReference type="PANTHER" id="PTHR34218:SF3">
    <property type="entry name" value="ACYL-HOMOSERINE LACTONE ACYLASE PVDQ"/>
    <property type="match status" value="1"/>
</dbReference>
<dbReference type="AlphaFoldDB" id="A0A327X2S9"/>
<keyword evidence="2 6" id="KW-0732">Signal</keyword>
<gene>
    <name evidence="7" type="ORF">B0I24_10635</name>
    <name evidence="8" type="ORF">CWE07_07885</name>
</gene>
<feature type="signal peptide" evidence="6">
    <location>
        <begin position="1"/>
        <end position="25"/>
    </location>
</feature>
<evidence type="ECO:0000313" key="8">
    <source>
        <dbReference type="EMBL" id="RUO24583.1"/>
    </source>
</evidence>
<reference evidence="8 10" key="1">
    <citation type="journal article" date="2018" name="Front. Microbiol.">
        <title>Genome-Based Analysis Reveals the Taxonomy and Diversity of the Family Idiomarinaceae.</title>
        <authorList>
            <person name="Liu Y."/>
            <person name="Lai Q."/>
            <person name="Shao Z."/>
        </authorList>
    </citation>
    <scope>NUCLEOTIDE SEQUENCE [LARGE SCALE GENOMIC DNA]</scope>
    <source>
        <strain evidence="8 10">CF12-14</strain>
    </source>
</reference>
<comment type="similarity">
    <text evidence="1">Belongs to the peptidase S45 family.</text>
</comment>
<dbReference type="RefSeq" id="WP_111569347.1">
    <property type="nucleotide sequence ID" value="NZ_PIPK01000006.1"/>
</dbReference>
<keyword evidence="10" id="KW-1185">Reference proteome</keyword>
<dbReference type="EMBL" id="PIPK01000006">
    <property type="protein sequence ID" value="RUO24583.1"/>
    <property type="molecule type" value="Genomic_DNA"/>
</dbReference>
<protein>
    <submittedName>
        <fullName evidence="7 8">Acylase</fullName>
    </submittedName>
</protein>
<feature type="region of interest" description="Disordered" evidence="5">
    <location>
        <begin position="27"/>
        <end position="52"/>
    </location>
</feature>
<keyword evidence="3" id="KW-0378">Hydrolase</keyword>
<evidence type="ECO:0000256" key="1">
    <source>
        <dbReference type="ARBA" id="ARBA00006586"/>
    </source>
</evidence>
<dbReference type="InterPro" id="IPR029055">
    <property type="entry name" value="Ntn_hydrolases_N"/>
</dbReference>
<dbReference type="PANTHER" id="PTHR34218">
    <property type="entry name" value="PEPTIDASE S45 PENICILLIN AMIDASE"/>
    <property type="match status" value="1"/>
</dbReference>
<dbReference type="PROSITE" id="PS51257">
    <property type="entry name" value="PROKAR_LIPOPROTEIN"/>
    <property type="match status" value="1"/>
</dbReference>
<evidence type="ECO:0000313" key="7">
    <source>
        <dbReference type="EMBL" id="RAJ96972.1"/>
    </source>
</evidence>
<dbReference type="InterPro" id="IPR002692">
    <property type="entry name" value="S45"/>
</dbReference>
<evidence type="ECO:0000256" key="5">
    <source>
        <dbReference type="SAM" id="MobiDB-lite"/>
    </source>
</evidence>
<feature type="compositionally biased region" description="Pro residues" evidence="5">
    <location>
        <begin position="32"/>
        <end position="42"/>
    </location>
</feature>
<name>A0A327X2S9_9GAMM</name>
<dbReference type="SUPFAM" id="SSF56235">
    <property type="entry name" value="N-terminal nucleophile aminohydrolases (Ntn hydrolases)"/>
    <property type="match status" value="1"/>
</dbReference>
<evidence type="ECO:0000313" key="10">
    <source>
        <dbReference type="Proteomes" id="UP000287865"/>
    </source>
</evidence>
<dbReference type="Proteomes" id="UP000249203">
    <property type="component" value="Unassembled WGS sequence"/>
</dbReference>
<dbReference type="Proteomes" id="UP000287865">
    <property type="component" value="Unassembled WGS sequence"/>
</dbReference>
<evidence type="ECO:0000256" key="3">
    <source>
        <dbReference type="ARBA" id="ARBA00022801"/>
    </source>
</evidence>
<dbReference type="Pfam" id="PF01804">
    <property type="entry name" value="Penicil_amidase"/>
    <property type="match status" value="1"/>
</dbReference>